<evidence type="ECO:0000256" key="3">
    <source>
        <dbReference type="ARBA" id="ARBA00022737"/>
    </source>
</evidence>
<dbReference type="SUPFAM" id="SSF52058">
    <property type="entry name" value="L domain-like"/>
    <property type="match status" value="1"/>
</dbReference>
<proteinExistence type="predicted"/>
<dbReference type="InterPro" id="IPR044974">
    <property type="entry name" value="Disease_R_plants"/>
</dbReference>
<gene>
    <name evidence="11" type="ORF">Ahy_B09g095279</name>
    <name evidence="10" type="ORF">DS421_19g642420</name>
</gene>
<dbReference type="SMR" id="A0A444XE65"/>
<evidence type="ECO:0000259" key="9">
    <source>
        <dbReference type="PROSITE" id="PS50104"/>
    </source>
</evidence>
<evidence type="ECO:0000256" key="2">
    <source>
        <dbReference type="ARBA" id="ARBA00022614"/>
    </source>
</evidence>
<evidence type="ECO:0000256" key="6">
    <source>
        <dbReference type="ARBA" id="ARBA00047304"/>
    </source>
</evidence>
<evidence type="ECO:0000256" key="5">
    <source>
        <dbReference type="ARBA" id="ARBA00023027"/>
    </source>
</evidence>
<dbReference type="InterPro" id="IPR002182">
    <property type="entry name" value="NB-ARC"/>
</dbReference>
<dbReference type="InterPro" id="IPR042197">
    <property type="entry name" value="Apaf_helical"/>
</dbReference>
<dbReference type="InterPro" id="IPR045344">
    <property type="entry name" value="C-JID"/>
</dbReference>
<dbReference type="PRINTS" id="PR00364">
    <property type="entry name" value="DISEASERSIST"/>
</dbReference>
<organism evidence="11 12">
    <name type="scientific">Arachis hypogaea</name>
    <name type="common">Peanut</name>
    <dbReference type="NCBI Taxonomy" id="3818"/>
    <lineage>
        <taxon>Eukaryota</taxon>
        <taxon>Viridiplantae</taxon>
        <taxon>Streptophyta</taxon>
        <taxon>Embryophyta</taxon>
        <taxon>Tracheophyta</taxon>
        <taxon>Spermatophyta</taxon>
        <taxon>Magnoliopsida</taxon>
        <taxon>eudicotyledons</taxon>
        <taxon>Gunneridae</taxon>
        <taxon>Pentapetalae</taxon>
        <taxon>rosids</taxon>
        <taxon>fabids</taxon>
        <taxon>Fabales</taxon>
        <taxon>Fabaceae</taxon>
        <taxon>Papilionoideae</taxon>
        <taxon>50 kb inversion clade</taxon>
        <taxon>dalbergioids sensu lato</taxon>
        <taxon>Dalbergieae</taxon>
        <taxon>Pterocarpus clade</taxon>
        <taxon>Arachis</taxon>
    </lineage>
</organism>
<reference evidence="11 12" key="1">
    <citation type="submission" date="2019-01" db="EMBL/GenBank/DDBJ databases">
        <title>Sequencing of cultivated peanut Arachis hypogaea provides insights into genome evolution and oil improvement.</title>
        <authorList>
            <person name="Chen X."/>
        </authorList>
    </citation>
    <scope>NUCLEOTIDE SEQUENCE [LARGE SCALE GENOMIC DNA]</scope>
    <source>
        <strain evidence="12">cv. Fuhuasheng</strain>
        <strain evidence="11">GDAAS-fuhuasheng2018</strain>
        <tissue evidence="11">Leaves</tissue>
    </source>
</reference>
<dbReference type="Gene3D" id="3.40.50.300">
    <property type="entry name" value="P-loop containing nucleotide triphosphate hydrolases"/>
    <property type="match status" value="1"/>
</dbReference>
<feature type="compositionally biased region" description="Basic and acidic residues" evidence="8">
    <location>
        <begin position="1119"/>
        <end position="1128"/>
    </location>
</feature>
<feature type="coiled-coil region" evidence="7">
    <location>
        <begin position="1410"/>
        <end position="1486"/>
    </location>
</feature>
<dbReference type="PANTHER" id="PTHR11017">
    <property type="entry name" value="LEUCINE-RICH REPEAT-CONTAINING PROTEIN"/>
    <property type="match status" value="1"/>
</dbReference>
<dbReference type="Pfam" id="PF00931">
    <property type="entry name" value="NB-ARC"/>
    <property type="match status" value="1"/>
</dbReference>
<dbReference type="Pfam" id="PF23282">
    <property type="entry name" value="WHD_ROQ1"/>
    <property type="match status" value="1"/>
</dbReference>
<keyword evidence="12" id="KW-1185">Reference proteome</keyword>
<dbReference type="FunFam" id="3.40.50.10140:FF:000007">
    <property type="entry name" value="Disease resistance protein (TIR-NBS-LRR class)"/>
    <property type="match status" value="1"/>
</dbReference>
<feature type="region of interest" description="Disordered" evidence="8">
    <location>
        <begin position="1119"/>
        <end position="1173"/>
    </location>
</feature>
<dbReference type="PROSITE" id="PS50104">
    <property type="entry name" value="TIR"/>
    <property type="match status" value="1"/>
</dbReference>
<dbReference type="InterPro" id="IPR032675">
    <property type="entry name" value="LRR_dom_sf"/>
</dbReference>
<dbReference type="Pfam" id="PF01582">
    <property type="entry name" value="TIR"/>
    <property type="match status" value="1"/>
</dbReference>
<evidence type="ECO:0000313" key="12">
    <source>
        <dbReference type="Proteomes" id="UP000289738"/>
    </source>
</evidence>
<feature type="compositionally biased region" description="Acidic residues" evidence="8">
    <location>
        <begin position="1548"/>
        <end position="1559"/>
    </location>
</feature>
<dbReference type="EC" id="3.2.2.6" evidence="1"/>
<dbReference type="InterPro" id="IPR035897">
    <property type="entry name" value="Toll_tir_struct_dom_sf"/>
</dbReference>
<evidence type="ECO:0000256" key="4">
    <source>
        <dbReference type="ARBA" id="ARBA00022801"/>
    </source>
</evidence>
<feature type="region of interest" description="Disordered" evidence="8">
    <location>
        <begin position="1539"/>
        <end position="1572"/>
    </location>
</feature>
<feature type="region of interest" description="Disordered" evidence="8">
    <location>
        <begin position="1079"/>
        <end position="1106"/>
    </location>
</feature>
<reference evidence="10 13" key="2">
    <citation type="submission" date="2020-01" db="EMBL/GenBank/DDBJ databases">
        <title>Genome sequence of Arachis hypogaea, cultivar Shitouqi.</title>
        <authorList>
            <person name="Zhuang W."/>
            <person name="Chen H."/>
            <person name="Varshney R."/>
            <person name="Wang D."/>
            <person name="Ming R."/>
        </authorList>
    </citation>
    <scope>NUCLEOTIDE SEQUENCE [LARGE SCALE GENOMIC DNA]</scope>
    <source>
        <tissue evidence="10">Young leaf</tissue>
    </source>
</reference>
<dbReference type="EMBL" id="SDMP01000019">
    <property type="protein sequence ID" value="RYQ87743.1"/>
    <property type="molecule type" value="Genomic_DNA"/>
</dbReference>
<keyword evidence="7" id="KW-0175">Coiled coil</keyword>
<feature type="domain" description="TIR" evidence="9">
    <location>
        <begin position="7"/>
        <end position="176"/>
    </location>
</feature>
<keyword evidence="2" id="KW-0433">Leucine-rich repeat</keyword>
<dbReference type="SUPFAM" id="SSF52200">
    <property type="entry name" value="Toll/Interleukin receptor TIR domain"/>
    <property type="match status" value="1"/>
</dbReference>
<keyword evidence="3" id="KW-0677">Repeat</keyword>
<dbReference type="InterPro" id="IPR027417">
    <property type="entry name" value="P-loop_NTPase"/>
</dbReference>
<accession>A0A444XE65</accession>
<dbReference type="OrthoDB" id="5981530at2759"/>
<dbReference type="EMBL" id="CP031001">
    <property type="protein sequence ID" value="QHN76273.1"/>
    <property type="molecule type" value="Genomic_DNA"/>
</dbReference>
<dbReference type="InterPro" id="IPR000157">
    <property type="entry name" value="TIR_dom"/>
</dbReference>
<name>A0A444XE65_ARAHY</name>
<dbReference type="SUPFAM" id="SSF52540">
    <property type="entry name" value="P-loop containing nucleoside triphosphate hydrolases"/>
    <property type="match status" value="1"/>
</dbReference>
<evidence type="ECO:0000313" key="10">
    <source>
        <dbReference type="EMBL" id="QHN76273.1"/>
    </source>
</evidence>
<feature type="compositionally biased region" description="Polar residues" evidence="8">
    <location>
        <begin position="1094"/>
        <end position="1106"/>
    </location>
</feature>
<evidence type="ECO:0000313" key="11">
    <source>
        <dbReference type="EMBL" id="RYQ87743.1"/>
    </source>
</evidence>
<evidence type="ECO:0000256" key="7">
    <source>
        <dbReference type="SAM" id="Coils"/>
    </source>
</evidence>
<dbReference type="GO" id="GO:0061809">
    <property type="term" value="F:NAD+ nucleosidase activity, cyclic ADP-ribose generating"/>
    <property type="evidence" value="ECO:0007669"/>
    <property type="project" value="UniProtKB-EC"/>
</dbReference>
<keyword evidence="5" id="KW-0520">NAD</keyword>
<dbReference type="Gene3D" id="3.80.10.10">
    <property type="entry name" value="Ribonuclease Inhibitor"/>
    <property type="match status" value="2"/>
</dbReference>
<evidence type="ECO:0000313" key="13">
    <source>
        <dbReference type="Proteomes" id="UP000464620"/>
    </source>
</evidence>
<dbReference type="PANTHER" id="PTHR11017:SF385">
    <property type="entry name" value="DISEASE RESISTANCE PROTEIN (TIR-NBS-LRR CLASS)-RELATED"/>
    <property type="match status" value="1"/>
</dbReference>
<evidence type="ECO:0000256" key="1">
    <source>
        <dbReference type="ARBA" id="ARBA00011982"/>
    </source>
</evidence>
<dbReference type="InterPro" id="IPR058192">
    <property type="entry name" value="WHD_ROQ1-like"/>
</dbReference>
<protein>
    <recommendedName>
        <fullName evidence="1">ADP-ribosyl cyclase/cyclic ADP-ribose hydrolase</fullName>
        <ecNumber evidence="1">3.2.2.6</ecNumber>
    </recommendedName>
</protein>
<sequence>MSSSCTTTYDVFISFRGEDTRETFTVHLFSALENKTIRAYMDCLLQRGDEVWPALEKAIESSLMSIVVFSENYATSKWCLEELVKIIQWREDHGQVVIPVFYRTDPSDIRHQSGSFEKAFAKYERDLTESESNRDKISNWRQALKKSANISGWHSKNYADDHELIRKVVNDVLKMRILKHPIVPTGLVGIEEIRKNVKFYIKQHRVIGIWGMVGIGKTTIAKMLFAKSFPHYDHVCYAENAKEYTPQRLLSELLREEISTDVTGFMNSISSLSNKKVLIILDNVNDFDQPLLEAVCEGYKSHSRESKLIITTTHKHLLENRVDWIFEVQQWNDSKSIELLSLKAFEESIPPKPYESLVNKVVRYAGGIPLALSLLGSYLRSKSIQFWEGTLEKLEKHPDQRIHTAFRKIYDELEDLDKEIFLDIAFFFHGEKKDLVTSILKACDLSPIRGIEVLQDKALITTIPYKETIEMHGLLRKMAFEIVRKEEKDPRKRSRLRDTEDIRVVLKDNKESLDAVEGIILDLSKIKDLRLSPGAFKRMNSLRFLKLYIPSGQSSGKMILPTHLEPFSGKLRYFEWHQYPFNTLPPSFCAELLVEIHMPHSRVKKLWNDKQELYNLEGMDLSECRELKELPDLSEAKRLKWVNLSGCETLPTLNSSVFSSNELVSLILDRCTNLQCVKAKRHLNSLQHISVKGCSNLNEFAVSSDLIENLDLSNTKVEKLDESIGQLQKLKCLNLEGSRVERLPKQLSTLKLLKELRHSYSELVIDKHQLQELFNGLSSLQILHLKDCSHLLEFPDNIDALSKLRELRLDGSNVTRLPATIKRLQELEILSLKDCRFLETLPELPSSVKEFSADNCISLESVSALNTLATKMVGKTKRISFNNSLKLSAGHTLHSIMESIHSTMVSAVSSNVTVRSYATDVHSYNYNSVEVCLPGDTIPDQFAYKTEKSSSITIELPDSPSNFLGFIYSVVLSPPHGMKMHGAKIRCEYNFAGGKNSSWEDITISELNSDHVYIWYDPFLTDKILGQYGTSFHLEFSVATDTGEADDSITIKECGVQIINESELQRFLLELDKKKKDLEEESSKQQLHAPHGYQNHSDSHVQTPSQYLKKERLDEKQSNVLGAEEKMKFAPNENKTSGGESHEENNIVKGEGNEETPTESEAGPPLSIDSVNKNVSKDISIENYYDQPNGMEEVKDFEEKLQEVHHNMRDMTADEPKQKEPNAEQTKNLGQQNIDAKKLQELHKEEMIEHAQPINSSIPSHGVIMAPKLPLKELRRHLKAKVEANPERVTPATNLAMVSSLSSRSKIKGKRVEDIRLNQVPTENASTSIAQTHDKIAIPSLDDPQVALELLKHFDASAKRLQITEFVDNHVLYPYDHSITKDLDVSALCRWLQVQGLRSVSVARYAEMKFEAAKREREEELRVAREENAKFEEALKRMEDRVSHVESLEKRVEDLNTEVASWRSKYEETEKSLKETQKKLEDEKDAGAQRESYWKRRESELITEAAIQLVWSFENCRLQVSTLYPNIDLSRLGPFKEIQNGQIVSPSDTEETESEEDTSNFDNGGHDDARGD</sequence>
<dbReference type="Pfam" id="PF20160">
    <property type="entry name" value="C-JID"/>
    <property type="match status" value="1"/>
</dbReference>
<dbReference type="Gramene" id="arahy.Tifrunner.gnm2.ann2.Ah19g087300.1">
    <property type="protein sequence ID" value="arahy.Tifrunner.gnm2.ann2.Ah19g087300.1-CDS"/>
    <property type="gene ID" value="arahy.Tifrunner.gnm2.ann2.Ah19g087300"/>
</dbReference>
<evidence type="ECO:0000256" key="8">
    <source>
        <dbReference type="SAM" id="MobiDB-lite"/>
    </source>
</evidence>
<dbReference type="GO" id="GO:0043531">
    <property type="term" value="F:ADP binding"/>
    <property type="evidence" value="ECO:0007669"/>
    <property type="project" value="InterPro"/>
</dbReference>
<dbReference type="Proteomes" id="UP000289738">
    <property type="component" value="Chromosome B09"/>
</dbReference>
<dbReference type="GO" id="GO:0007165">
    <property type="term" value="P:signal transduction"/>
    <property type="evidence" value="ECO:0007669"/>
    <property type="project" value="InterPro"/>
</dbReference>
<dbReference type="Proteomes" id="UP000464620">
    <property type="component" value="Chromosome B09"/>
</dbReference>
<dbReference type="Gene3D" id="3.40.50.10140">
    <property type="entry name" value="Toll/interleukin-1 receptor homology (TIR) domain"/>
    <property type="match status" value="1"/>
</dbReference>
<comment type="catalytic activity">
    <reaction evidence="6">
        <text>NAD(+) + H2O = ADP-D-ribose + nicotinamide + H(+)</text>
        <dbReference type="Rhea" id="RHEA:16301"/>
        <dbReference type="ChEBI" id="CHEBI:15377"/>
        <dbReference type="ChEBI" id="CHEBI:15378"/>
        <dbReference type="ChEBI" id="CHEBI:17154"/>
        <dbReference type="ChEBI" id="CHEBI:57540"/>
        <dbReference type="ChEBI" id="CHEBI:57967"/>
        <dbReference type="EC" id="3.2.2.6"/>
    </reaction>
    <physiologicalReaction direction="left-to-right" evidence="6">
        <dbReference type="Rhea" id="RHEA:16302"/>
    </physiologicalReaction>
</comment>
<keyword evidence="4" id="KW-0378">Hydrolase</keyword>
<dbReference type="SMART" id="SM00255">
    <property type="entry name" value="TIR"/>
    <property type="match status" value="1"/>
</dbReference>
<dbReference type="GO" id="GO:0006952">
    <property type="term" value="P:defense response"/>
    <property type="evidence" value="ECO:0007669"/>
    <property type="project" value="InterPro"/>
</dbReference>
<dbReference type="Gene3D" id="1.10.8.430">
    <property type="entry name" value="Helical domain of apoptotic protease-activating factors"/>
    <property type="match status" value="1"/>
</dbReference>